<proteinExistence type="predicted"/>
<keyword evidence="1" id="KW-0282">Flagellum</keyword>
<reference evidence="1 2" key="1">
    <citation type="submission" date="2020-08" db="EMBL/GenBank/DDBJ databases">
        <title>Genomic Encyclopedia of Type Strains, Phase IV (KMG-V): Genome sequencing to study the core and pangenomes of soil and plant-associated prokaryotes.</title>
        <authorList>
            <person name="Whitman W."/>
        </authorList>
    </citation>
    <scope>NUCLEOTIDE SEQUENCE [LARGE SCALE GENOMIC DNA]</scope>
    <source>
        <strain evidence="1 2">SEMIA 492</strain>
    </source>
</reference>
<gene>
    <name evidence="1" type="ORF">GGE60_001353</name>
</gene>
<name>A0A7W6ZSB1_9HYPH</name>
<dbReference type="RefSeq" id="WP_172831001.1">
    <property type="nucleotide sequence ID" value="NZ_JACIIG010000002.1"/>
</dbReference>
<evidence type="ECO:0000313" key="2">
    <source>
        <dbReference type="Proteomes" id="UP000543836"/>
    </source>
</evidence>
<accession>A0A7W6ZSB1</accession>
<dbReference type="Proteomes" id="UP000543836">
    <property type="component" value="Unassembled WGS sequence"/>
</dbReference>
<keyword evidence="2" id="KW-1185">Reference proteome</keyword>
<keyword evidence="1" id="KW-0966">Cell projection</keyword>
<dbReference type="EMBL" id="JACIIG010000002">
    <property type="protein sequence ID" value="MBB4567252.1"/>
    <property type="molecule type" value="Genomic_DNA"/>
</dbReference>
<keyword evidence="1" id="KW-0969">Cilium</keyword>
<evidence type="ECO:0000313" key="1">
    <source>
        <dbReference type="EMBL" id="MBB4567252.1"/>
    </source>
</evidence>
<dbReference type="AlphaFoldDB" id="A0A7W6ZSB1"/>
<protein>
    <submittedName>
        <fullName evidence="1">Flagellar basal body-associated protein FliL</fullName>
    </submittedName>
</protein>
<comment type="caution">
    <text evidence="1">The sequence shown here is derived from an EMBL/GenBank/DDBJ whole genome shotgun (WGS) entry which is preliminary data.</text>
</comment>
<organism evidence="1 2">
    <name type="scientific">Rhizobium leucaenae</name>
    <dbReference type="NCBI Taxonomy" id="29450"/>
    <lineage>
        <taxon>Bacteria</taxon>
        <taxon>Pseudomonadati</taxon>
        <taxon>Pseudomonadota</taxon>
        <taxon>Alphaproteobacteria</taxon>
        <taxon>Hyphomicrobiales</taxon>
        <taxon>Rhizobiaceae</taxon>
        <taxon>Rhizobium/Agrobacterium group</taxon>
        <taxon>Rhizobium</taxon>
    </lineage>
</organism>
<sequence>MRALLIIIIGLMVASILSILVIKPFVTGKNQDSQVAQKTIEQPEPKP</sequence>